<dbReference type="Proteomes" id="UP000030021">
    <property type="component" value="Unassembled WGS sequence"/>
</dbReference>
<protein>
    <submittedName>
        <fullName evidence="1">Uncharacterized protein</fullName>
    </submittedName>
</protein>
<dbReference type="RefSeq" id="WP_037270965.1">
    <property type="nucleotide sequence ID" value="NZ_KN293977.1"/>
</dbReference>
<dbReference type="HOGENOM" id="CLU_1276399_0_0_5"/>
<dbReference type="EMBL" id="AONH01000006">
    <property type="protein sequence ID" value="KGM88828.1"/>
    <property type="molecule type" value="Genomic_DNA"/>
</dbReference>
<comment type="caution">
    <text evidence="1">The sequence shown here is derived from an EMBL/GenBank/DDBJ whole genome shotgun (WGS) entry which is preliminary data.</text>
</comment>
<sequence>MSRTSTKGRNWAAAALIGAVALGPGTGGMVMATPLAEPLDISAEFLSDIEGAPDWLRGAMAGLGAPEGWSMTRDAIVVSEVEALRALNRIRAFRKAVRGGTGAIWLSLPVADEMGAMRDCVTPWATQLIPDLDANDFGQSFALSMLRTDQPEACLIDLGADNPWTGLDRAALRGYFDDSGDLAVDHVNLNENAVFVRALIEAGYLVTKGSVSGRLRVE</sequence>
<proteinExistence type="predicted"/>
<reference evidence="1 2" key="1">
    <citation type="submission" date="2013-01" db="EMBL/GenBank/DDBJ databases">
        <authorList>
            <person name="Fiebig A."/>
            <person name="Goeker M."/>
            <person name="Klenk H.-P.P."/>
        </authorList>
    </citation>
    <scope>NUCLEOTIDE SEQUENCE [LARGE SCALE GENOMIC DNA]</scope>
    <source>
        <strain evidence="1 2">DSM 17069</strain>
    </source>
</reference>
<evidence type="ECO:0000313" key="1">
    <source>
        <dbReference type="EMBL" id="KGM88828.1"/>
    </source>
</evidence>
<dbReference type="STRING" id="215743.ROSMUCSMR3_01568"/>
<name>A0A0A0HRY9_9RHOB</name>
<dbReference type="AlphaFoldDB" id="A0A0A0HRY9"/>
<evidence type="ECO:0000313" key="2">
    <source>
        <dbReference type="Proteomes" id="UP000030021"/>
    </source>
</evidence>
<organism evidence="1 2">
    <name type="scientific">Roseovarius mucosus DSM 17069</name>
    <dbReference type="NCBI Taxonomy" id="1288298"/>
    <lineage>
        <taxon>Bacteria</taxon>
        <taxon>Pseudomonadati</taxon>
        <taxon>Pseudomonadota</taxon>
        <taxon>Alphaproteobacteria</taxon>
        <taxon>Rhodobacterales</taxon>
        <taxon>Roseobacteraceae</taxon>
        <taxon>Roseovarius</taxon>
    </lineage>
</organism>
<dbReference type="eggNOG" id="ENOG5030PQC">
    <property type="taxonomic scope" value="Bacteria"/>
</dbReference>
<accession>A0A0A0HRY9</accession>
<dbReference type="OrthoDB" id="9881959at2"/>
<dbReference type="PATRIC" id="fig|1288298.3.peg.1250"/>
<gene>
    <name evidence="1" type="ORF">rosmuc_01238</name>
</gene>